<sequence>MRARPGALQVGSFRGVPIRIHFSLLLALPLLAFSFAGTFQQAAGAADVPPGSLPGHPLMWGLVVAVGLFVSVLLHEMAHTLYALRHGGEVHGITLMIVGGVSELAEVPKKPRDEALMALVGPLTSLGLAVVLASATWLLKGLGLFPLQFAGFTLAMLNAVLGVFNLLPAFPMDGGRIVRAALTPRLGVLKATRVAALLGRAFAVLFGVWGVVALNPFTLVIAFFVLMGAEAESRQVRMRVVLEHVRVATLMTPRAVGVDLDLSMADAQWALRREHTQMLPVTNGGHPVGRVSWASVEAIPEDERAGCMVREVMEDGVVAELCEDGWTALRRMAEAGVPLLAVVDEEGLLAGTLDWNDLQRGMTRAEQELERKDSRTGWPRERPA</sequence>
<evidence type="ECO:0000256" key="15">
    <source>
        <dbReference type="PIRSR" id="PIRSR006404-1"/>
    </source>
</evidence>
<keyword evidence="8 14" id="KW-0378">Hydrolase</keyword>
<dbReference type="EMBL" id="RAWG01000355">
    <property type="protein sequence ID" value="RKH34096.1"/>
    <property type="molecule type" value="Genomic_DNA"/>
</dbReference>
<feature type="binding site" evidence="16">
    <location>
        <position position="75"/>
    </location>
    <ligand>
        <name>Zn(2+)</name>
        <dbReference type="ChEBI" id="CHEBI:29105"/>
        <note>catalytic</note>
    </ligand>
</feature>
<evidence type="ECO:0000256" key="10">
    <source>
        <dbReference type="ARBA" id="ARBA00022989"/>
    </source>
</evidence>
<dbReference type="GO" id="GO:0008237">
    <property type="term" value="F:metallopeptidase activity"/>
    <property type="evidence" value="ECO:0007669"/>
    <property type="project" value="UniProtKB-UniRule"/>
</dbReference>
<evidence type="ECO:0000256" key="13">
    <source>
        <dbReference type="ARBA" id="ARBA00023136"/>
    </source>
</evidence>
<evidence type="ECO:0000256" key="17">
    <source>
        <dbReference type="SAM" id="MobiDB-lite"/>
    </source>
</evidence>
<comment type="caution">
    <text evidence="14">Lacks conserved residue(s) required for the propagation of feature annotation.</text>
</comment>
<dbReference type="InterPro" id="IPR046342">
    <property type="entry name" value="CBS_dom_sf"/>
</dbReference>
<dbReference type="SUPFAM" id="SSF54631">
    <property type="entry name" value="CBS-domain pair"/>
    <property type="match status" value="1"/>
</dbReference>
<evidence type="ECO:0000256" key="11">
    <source>
        <dbReference type="ARBA" id="ARBA00023049"/>
    </source>
</evidence>
<comment type="caution">
    <text evidence="19">The sequence shown here is derived from an EMBL/GenBank/DDBJ whole genome shotgun (WGS) entry which is preliminary data.</text>
</comment>
<dbReference type="GO" id="GO:0005886">
    <property type="term" value="C:plasma membrane"/>
    <property type="evidence" value="ECO:0007669"/>
    <property type="project" value="UniProtKB-SubCell"/>
</dbReference>
<dbReference type="Gene3D" id="3.10.580.10">
    <property type="entry name" value="CBS-domain"/>
    <property type="match status" value="1"/>
</dbReference>
<feature type="binding site" evidence="16">
    <location>
        <position position="173"/>
    </location>
    <ligand>
        <name>Zn(2+)</name>
        <dbReference type="ChEBI" id="CHEBI:29105"/>
        <note>catalytic</note>
    </ligand>
</feature>
<evidence type="ECO:0000256" key="7">
    <source>
        <dbReference type="ARBA" id="ARBA00022737"/>
    </source>
</evidence>
<dbReference type="Proteomes" id="UP000273405">
    <property type="component" value="Unassembled WGS sequence"/>
</dbReference>
<comment type="similarity">
    <text evidence="2 14">Belongs to the peptidase M50B family.</text>
</comment>
<evidence type="ECO:0000256" key="14">
    <source>
        <dbReference type="PIRNR" id="PIRNR006404"/>
    </source>
</evidence>
<feature type="transmembrane region" description="Helical" evidence="14">
    <location>
        <begin position="212"/>
        <end position="229"/>
    </location>
</feature>
<feature type="transmembrane region" description="Helical" evidence="14">
    <location>
        <begin position="116"/>
        <end position="139"/>
    </location>
</feature>
<protein>
    <recommendedName>
        <fullName evidence="14">Zinc metalloprotease</fullName>
    </recommendedName>
</protein>
<feature type="transmembrane region" description="Helical" evidence="14">
    <location>
        <begin position="145"/>
        <end position="167"/>
    </location>
</feature>
<dbReference type="OrthoDB" id="9781963at2"/>
<feature type="region of interest" description="Disordered" evidence="17">
    <location>
        <begin position="364"/>
        <end position="384"/>
    </location>
</feature>
<evidence type="ECO:0000256" key="12">
    <source>
        <dbReference type="ARBA" id="ARBA00023122"/>
    </source>
</evidence>
<evidence type="ECO:0000256" key="9">
    <source>
        <dbReference type="ARBA" id="ARBA00022833"/>
    </source>
</evidence>
<keyword evidence="7" id="KW-0677">Repeat</keyword>
<dbReference type="InterPro" id="IPR016483">
    <property type="entry name" value="UCP006404_Pept_M50_CBS"/>
</dbReference>
<keyword evidence="3" id="KW-1003">Cell membrane</keyword>
<evidence type="ECO:0000256" key="5">
    <source>
        <dbReference type="ARBA" id="ARBA00022692"/>
    </source>
</evidence>
<organism evidence="19 20">
    <name type="scientific">Corallococcus sicarius</name>
    <dbReference type="NCBI Taxonomy" id="2316726"/>
    <lineage>
        <taxon>Bacteria</taxon>
        <taxon>Pseudomonadati</taxon>
        <taxon>Myxococcota</taxon>
        <taxon>Myxococcia</taxon>
        <taxon>Myxococcales</taxon>
        <taxon>Cystobacterineae</taxon>
        <taxon>Myxococcaceae</taxon>
        <taxon>Corallococcus</taxon>
    </lineage>
</organism>
<dbReference type="Pfam" id="PF02163">
    <property type="entry name" value="Peptidase_M50"/>
    <property type="match status" value="2"/>
</dbReference>
<evidence type="ECO:0000256" key="16">
    <source>
        <dbReference type="PIRSR" id="PIRSR006404-2"/>
    </source>
</evidence>
<keyword evidence="6 14" id="KW-0479">Metal-binding</keyword>
<gene>
    <name evidence="19" type="ORF">D7X12_35380</name>
</gene>
<keyword evidence="10 14" id="KW-1133">Transmembrane helix</keyword>
<evidence type="ECO:0000313" key="19">
    <source>
        <dbReference type="EMBL" id="RKH34096.1"/>
    </source>
</evidence>
<dbReference type="PANTHER" id="PTHR39188:SF3">
    <property type="entry name" value="STAGE IV SPORULATION PROTEIN FB"/>
    <property type="match status" value="1"/>
</dbReference>
<dbReference type="RefSeq" id="WP_120629619.1">
    <property type="nucleotide sequence ID" value="NZ_RAWG01000355.1"/>
</dbReference>
<accession>A0A3A8MPY9</accession>
<keyword evidence="13 14" id="KW-0472">Membrane</keyword>
<evidence type="ECO:0000256" key="2">
    <source>
        <dbReference type="ARBA" id="ARBA00007931"/>
    </source>
</evidence>
<name>A0A3A8MPY9_9BACT</name>
<keyword evidence="5 14" id="KW-0812">Transmembrane</keyword>
<evidence type="ECO:0000259" key="18">
    <source>
        <dbReference type="Pfam" id="PF02163"/>
    </source>
</evidence>
<dbReference type="CDD" id="cd06164">
    <property type="entry name" value="S2P-M50_SpoIVFB_CBS"/>
    <property type="match status" value="1"/>
</dbReference>
<dbReference type="PANTHER" id="PTHR39188">
    <property type="entry name" value="MEMBRANE-ASSOCIATED ZINC METALLOPROTEASE M50B"/>
    <property type="match status" value="1"/>
</dbReference>
<evidence type="ECO:0000256" key="6">
    <source>
        <dbReference type="ARBA" id="ARBA00022723"/>
    </source>
</evidence>
<dbReference type="AlphaFoldDB" id="A0A3A8MPY9"/>
<evidence type="ECO:0000256" key="1">
    <source>
        <dbReference type="ARBA" id="ARBA00004651"/>
    </source>
</evidence>
<keyword evidence="12" id="KW-0129">CBS domain</keyword>
<keyword evidence="9 14" id="KW-0862">Zinc</keyword>
<dbReference type="GO" id="GO:0006508">
    <property type="term" value="P:proteolysis"/>
    <property type="evidence" value="ECO:0007669"/>
    <property type="project" value="UniProtKB-KW"/>
</dbReference>
<feature type="transmembrane region" description="Helical" evidence="14">
    <location>
        <begin position="55"/>
        <end position="75"/>
    </location>
</feature>
<comment type="cofactor">
    <cofactor evidence="14 16">
        <name>Zn(2+)</name>
        <dbReference type="ChEBI" id="CHEBI:29105"/>
    </cofactor>
    <text evidence="14 16">Binds 1 zinc ion per subunit.</text>
</comment>
<dbReference type="GO" id="GO:0046872">
    <property type="term" value="F:metal ion binding"/>
    <property type="evidence" value="ECO:0007669"/>
    <property type="project" value="UniProtKB-UniRule"/>
</dbReference>
<evidence type="ECO:0000256" key="3">
    <source>
        <dbReference type="ARBA" id="ARBA00022475"/>
    </source>
</evidence>
<keyword evidence="20" id="KW-1185">Reference proteome</keyword>
<feature type="binding site" evidence="16">
    <location>
        <position position="79"/>
    </location>
    <ligand>
        <name>Zn(2+)</name>
        <dbReference type="ChEBI" id="CHEBI:29105"/>
        <note>catalytic</note>
    </ligand>
</feature>
<proteinExistence type="inferred from homology"/>
<reference evidence="20" key="1">
    <citation type="submission" date="2018-09" db="EMBL/GenBank/DDBJ databases">
        <authorList>
            <person name="Livingstone P.G."/>
            <person name="Whitworth D.E."/>
        </authorList>
    </citation>
    <scope>NUCLEOTIDE SEQUENCE [LARGE SCALE GENOMIC DNA]</scope>
    <source>
        <strain evidence="20">CA040B</strain>
    </source>
</reference>
<feature type="domain" description="Peptidase M50" evidence="18">
    <location>
        <begin position="153"/>
        <end position="205"/>
    </location>
</feature>
<feature type="domain" description="Peptidase M50" evidence="18">
    <location>
        <begin position="65"/>
        <end position="140"/>
    </location>
</feature>
<evidence type="ECO:0000313" key="20">
    <source>
        <dbReference type="Proteomes" id="UP000273405"/>
    </source>
</evidence>
<feature type="active site" evidence="15">
    <location>
        <position position="76"/>
    </location>
</feature>
<keyword evidence="11 14" id="KW-0482">Metalloprotease</keyword>
<keyword evidence="4 14" id="KW-0645">Protease</keyword>
<evidence type="ECO:0000256" key="4">
    <source>
        <dbReference type="ARBA" id="ARBA00022670"/>
    </source>
</evidence>
<dbReference type="PIRSF" id="PIRSF006404">
    <property type="entry name" value="UCP006404_Pept_M50_CBS"/>
    <property type="match status" value="1"/>
</dbReference>
<dbReference type="InterPro" id="IPR008915">
    <property type="entry name" value="Peptidase_M50"/>
</dbReference>
<comment type="subcellular location">
    <subcellularLocation>
        <location evidence="1">Cell membrane</location>
        <topology evidence="1">Multi-pass membrane protein</topology>
    </subcellularLocation>
</comment>
<evidence type="ECO:0000256" key="8">
    <source>
        <dbReference type="ARBA" id="ARBA00022801"/>
    </source>
</evidence>